<protein>
    <submittedName>
        <fullName evidence="2">Uncharacterized protein</fullName>
    </submittedName>
</protein>
<comment type="caution">
    <text evidence="2">The sequence shown here is derived from an EMBL/GenBank/DDBJ whole genome shotgun (WGS) entry which is preliminary data.</text>
</comment>
<dbReference type="EMBL" id="JAPFRF010000002">
    <property type="protein sequence ID" value="KAJ7341121.1"/>
    <property type="molecule type" value="Genomic_DNA"/>
</dbReference>
<evidence type="ECO:0000256" key="1">
    <source>
        <dbReference type="SAM" id="MobiDB-lite"/>
    </source>
</evidence>
<organism evidence="2 3">
    <name type="scientific">Phrynocephalus forsythii</name>
    <dbReference type="NCBI Taxonomy" id="171643"/>
    <lineage>
        <taxon>Eukaryota</taxon>
        <taxon>Metazoa</taxon>
        <taxon>Chordata</taxon>
        <taxon>Craniata</taxon>
        <taxon>Vertebrata</taxon>
        <taxon>Euteleostomi</taxon>
        <taxon>Lepidosauria</taxon>
        <taxon>Squamata</taxon>
        <taxon>Bifurcata</taxon>
        <taxon>Unidentata</taxon>
        <taxon>Episquamata</taxon>
        <taxon>Toxicofera</taxon>
        <taxon>Iguania</taxon>
        <taxon>Acrodonta</taxon>
        <taxon>Agamidae</taxon>
        <taxon>Agaminae</taxon>
        <taxon>Phrynocephalus</taxon>
    </lineage>
</organism>
<feature type="compositionally biased region" description="Basic residues" evidence="1">
    <location>
        <begin position="27"/>
        <end position="37"/>
    </location>
</feature>
<reference evidence="2" key="1">
    <citation type="journal article" date="2023" name="DNA Res.">
        <title>Chromosome-level genome assembly of Phrynocephalus forsythii using third-generation DNA sequencing and Hi-C analysis.</title>
        <authorList>
            <person name="Qi Y."/>
            <person name="Zhao W."/>
            <person name="Zhao Y."/>
            <person name="Niu C."/>
            <person name="Cao S."/>
            <person name="Zhang Y."/>
        </authorList>
    </citation>
    <scope>NUCLEOTIDE SEQUENCE</scope>
    <source>
        <tissue evidence="2">Muscle</tissue>
    </source>
</reference>
<feature type="region of interest" description="Disordered" evidence="1">
    <location>
        <begin position="1"/>
        <end position="49"/>
    </location>
</feature>
<dbReference type="Proteomes" id="UP001142489">
    <property type="component" value="Unassembled WGS sequence"/>
</dbReference>
<evidence type="ECO:0000313" key="2">
    <source>
        <dbReference type="EMBL" id="KAJ7341121.1"/>
    </source>
</evidence>
<proteinExistence type="predicted"/>
<evidence type="ECO:0000313" key="3">
    <source>
        <dbReference type="Proteomes" id="UP001142489"/>
    </source>
</evidence>
<gene>
    <name evidence="2" type="ORF">JRQ81_004876</name>
</gene>
<accession>A0A9Q0Y4K2</accession>
<keyword evidence="3" id="KW-1185">Reference proteome</keyword>
<name>A0A9Q0Y4K2_9SAUR</name>
<sequence>MEQAADILMYRTESAPENIDTTEPKKKEPRGRGRGRGGRGYVRGGMRGRALNGFGPMRLGMGRMRPYPDARGGRGAHGGPVFPQTPPIRGMMRMPFLPPPPPPPPPRWDFLTRAVPILGPKSASKLKVSGVPKSQNVITGSQFSVLLLILPYCPWDFLKDRELLYFIPLVSKKMSLKQTAIQVWCTYDIYLSNTYSGSEKMSCTGNFHHSQIADLLNSTLSHISFKITIALTQEVNVIFQLHFTIKH</sequence>
<dbReference type="OrthoDB" id="9050453at2759"/>
<feature type="compositionally biased region" description="Gly residues" evidence="1">
    <location>
        <begin position="38"/>
        <end position="47"/>
    </location>
</feature>
<dbReference type="AlphaFoldDB" id="A0A9Q0Y4K2"/>